<dbReference type="InterPro" id="IPR041628">
    <property type="entry name" value="ChlI/MoxR_AAA_lid"/>
</dbReference>
<sequence length="344" mass="36627">MSSPAAVYEAIREATSDVVVGNEAVLEGLTIALLTDGHVLLEGVPGVAKTTIANAFSRAIGLSYSRVQMTPDMVPADISGTNVYQQGTGEFTLRKGPIFANLVVADEINRATPKTQSALLEAMEESTVTIEGETLALPQPFMVVATQNPIEMEGVFELPEAQRDRFQLKYTVEVPDRADERTVLDQFDETPTLDADDVTQAVETSEIQAASEAVTDVFVADPVKEYILDIVAKTRSSSALRYGGSPRATLAFLAGSKARAAIRGRSYVIPDDVKALAEPVLVHRVIRTTDAELSDRTVTEIIRAAVEGVSPPSADASFAETSERQPQAADGGSVADDPESGGND</sequence>
<dbReference type="InterPro" id="IPR027417">
    <property type="entry name" value="P-loop_NTPase"/>
</dbReference>
<comment type="caution">
    <text evidence="5">The sequence shown here is derived from an EMBL/GenBank/DDBJ whole genome shotgun (WGS) entry which is preliminary data.</text>
</comment>
<keyword evidence="1" id="KW-0547">Nucleotide-binding</keyword>
<dbReference type="AlphaFoldDB" id="A0A8J7RXH0"/>
<organism evidence="5 6">
    <name type="scientific">Halorubrum trapanicum</name>
    <dbReference type="NCBI Taxonomy" id="29284"/>
    <lineage>
        <taxon>Archaea</taxon>
        <taxon>Methanobacteriati</taxon>
        <taxon>Methanobacteriota</taxon>
        <taxon>Stenosarchaea group</taxon>
        <taxon>Halobacteria</taxon>
        <taxon>Halobacteriales</taxon>
        <taxon>Haloferacaceae</taxon>
        <taxon>Halorubrum</taxon>
    </lineage>
</organism>
<evidence type="ECO:0000256" key="3">
    <source>
        <dbReference type="SAM" id="MobiDB-lite"/>
    </source>
</evidence>
<dbReference type="FunFam" id="3.40.50.300:FF:000640">
    <property type="entry name" value="MoxR family ATPase"/>
    <property type="match status" value="1"/>
</dbReference>
<dbReference type="InterPro" id="IPR003593">
    <property type="entry name" value="AAA+_ATPase"/>
</dbReference>
<dbReference type="SUPFAM" id="SSF52540">
    <property type="entry name" value="P-loop containing nucleoside triphosphate hydrolases"/>
    <property type="match status" value="1"/>
</dbReference>
<proteinExistence type="predicted"/>
<feature type="domain" description="AAA+ ATPase" evidence="4">
    <location>
        <begin position="35"/>
        <end position="176"/>
    </location>
</feature>
<evidence type="ECO:0000313" key="6">
    <source>
        <dbReference type="Proteomes" id="UP000770586"/>
    </source>
</evidence>
<feature type="region of interest" description="Disordered" evidence="3">
    <location>
        <begin position="310"/>
        <end position="344"/>
    </location>
</feature>
<dbReference type="OrthoDB" id="24581at2157"/>
<dbReference type="PANTHER" id="PTHR42759">
    <property type="entry name" value="MOXR FAMILY PROTEIN"/>
    <property type="match status" value="1"/>
</dbReference>
<dbReference type="InterPro" id="IPR011703">
    <property type="entry name" value="ATPase_AAA-3"/>
</dbReference>
<dbReference type="SMART" id="SM00382">
    <property type="entry name" value="AAA"/>
    <property type="match status" value="1"/>
</dbReference>
<keyword evidence="2" id="KW-0067">ATP-binding</keyword>
<evidence type="ECO:0000313" key="5">
    <source>
        <dbReference type="EMBL" id="MBP1903367.1"/>
    </source>
</evidence>
<dbReference type="PANTHER" id="PTHR42759:SF1">
    <property type="entry name" value="MAGNESIUM-CHELATASE SUBUNIT CHLD"/>
    <property type="match status" value="1"/>
</dbReference>
<keyword evidence="6" id="KW-1185">Reference proteome</keyword>
<dbReference type="InterPro" id="IPR050764">
    <property type="entry name" value="CbbQ/NirQ/NorQ/GpvN"/>
</dbReference>
<protein>
    <submittedName>
        <fullName evidence="5">MoxR-like ATPase</fullName>
        <ecNumber evidence="5">3.6.3.-</ecNumber>
    </submittedName>
</protein>
<evidence type="ECO:0000256" key="1">
    <source>
        <dbReference type="ARBA" id="ARBA00022741"/>
    </source>
</evidence>
<dbReference type="Pfam" id="PF17863">
    <property type="entry name" value="AAA_lid_2"/>
    <property type="match status" value="1"/>
</dbReference>
<reference evidence="5 6" key="1">
    <citation type="submission" date="2021-03" db="EMBL/GenBank/DDBJ databases">
        <title>Genomic Encyclopedia of Type Strains, Phase IV (KMG-IV): sequencing the most valuable type-strain genomes for metagenomic binning, comparative biology and taxonomic classification.</title>
        <authorList>
            <person name="Goeker M."/>
        </authorList>
    </citation>
    <scope>NUCLEOTIDE SEQUENCE [LARGE SCALE GENOMIC DNA]</scope>
    <source>
        <strain evidence="5 6">DSM 12287</strain>
    </source>
</reference>
<gene>
    <name evidence="5" type="ORF">J2744_003072</name>
</gene>
<dbReference type="EMBL" id="JAGGKE010000022">
    <property type="protein sequence ID" value="MBP1903367.1"/>
    <property type="molecule type" value="Genomic_DNA"/>
</dbReference>
<dbReference type="CDD" id="cd00009">
    <property type="entry name" value="AAA"/>
    <property type="match status" value="1"/>
</dbReference>
<name>A0A8J7RXH0_9EURY</name>
<dbReference type="EC" id="3.6.3.-" evidence="5"/>
<evidence type="ECO:0000259" key="4">
    <source>
        <dbReference type="SMART" id="SM00382"/>
    </source>
</evidence>
<evidence type="ECO:0000256" key="2">
    <source>
        <dbReference type="ARBA" id="ARBA00022840"/>
    </source>
</evidence>
<keyword evidence="5" id="KW-0378">Hydrolase</keyword>
<dbReference type="Gene3D" id="1.10.8.80">
    <property type="entry name" value="Magnesium chelatase subunit I, C-Terminal domain"/>
    <property type="match status" value="1"/>
</dbReference>
<dbReference type="GO" id="GO:0016887">
    <property type="term" value="F:ATP hydrolysis activity"/>
    <property type="evidence" value="ECO:0007669"/>
    <property type="project" value="InterPro"/>
</dbReference>
<dbReference type="PIRSF" id="PIRSF002849">
    <property type="entry name" value="AAA_ATPase_chaperone_MoxR_prd"/>
    <property type="match status" value="1"/>
</dbReference>
<dbReference type="RefSeq" id="WP_210114042.1">
    <property type="nucleotide sequence ID" value="NZ_BAAADX010000017.1"/>
</dbReference>
<dbReference type="Gene3D" id="3.40.50.300">
    <property type="entry name" value="P-loop containing nucleotide triphosphate hydrolases"/>
    <property type="match status" value="1"/>
</dbReference>
<dbReference type="Pfam" id="PF07726">
    <property type="entry name" value="AAA_3"/>
    <property type="match status" value="1"/>
</dbReference>
<accession>A0A8J7RXH0</accession>
<dbReference type="Proteomes" id="UP000770586">
    <property type="component" value="Unassembled WGS sequence"/>
</dbReference>
<dbReference type="GO" id="GO:0005524">
    <property type="term" value="F:ATP binding"/>
    <property type="evidence" value="ECO:0007669"/>
    <property type="project" value="UniProtKB-KW"/>
</dbReference>